<name>A0A9P1ITX3_9PELO</name>
<keyword evidence="2" id="KW-0507">mRNA processing</keyword>
<comment type="similarity">
    <text evidence="6">Belongs to the PRP39 family.</text>
</comment>
<gene>
    <name evidence="8" type="ORF">CAMP_LOCUS14695</name>
</gene>
<evidence type="ECO:0008006" key="10">
    <source>
        <dbReference type="Google" id="ProtNLM"/>
    </source>
</evidence>
<protein>
    <recommendedName>
        <fullName evidence="10">Suppressor of forked domain-containing protein</fullName>
    </recommendedName>
</protein>
<dbReference type="GO" id="GO:0005685">
    <property type="term" value="C:U1 snRNP"/>
    <property type="evidence" value="ECO:0007669"/>
    <property type="project" value="TreeGrafter"/>
</dbReference>
<dbReference type="InterPro" id="IPR003107">
    <property type="entry name" value="HAT"/>
</dbReference>
<dbReference type="InterPro" id="IPR059164">
    <property type="entry name" value="HAT_PRP39_C"/>
</dbReference>
<feature type="compositionally biased region" description="Basic residues" evidence="7">
    <location>
        <begin position="37"/>
        <end position="50"/>
    </location>
</feature>
<dbReference type="SUPFAM" id="SSF48452">
    <property type="entry name" value="TPR-like"/>
    <property type="match status" value="2"/>
</dbReference>
<keyword evidence="9" id="KW-1185">Reference proteome</keyword>
<dbReference type="Gene3D" id="1.25.40.10">
    <property type="entry name" value="Tetratricopeptide repeat domain"/>
    <property type="match status" value="2"/>
</dbReference>
<dbReference type="PANTHER" id="PTHR17204">
    <property type="entry name" value="PRE-MRNA PROCESSING PROTEIN PRP39-RELATED"/>
    <property type="match status" value="1"/>
</dbReference>
<evidence type="ECO:0000256" key="4">
    <source>
        <dbReference type="ARBA" id="ARBA00023187"/>
    </source>
</evidence>
<evidence type="ECO:0000256" key="6">
    <source>
        <dbReference type="ARBA" id="ARBA00038019"/>
    </source>
</evidence>
<keyword evidence="5" id="KW-0539">Nucleus</keyword>
<reference evidence="8" key="1">
    <citation type="submission" date="2022-11" db="EMBL/GenBank/DDBJ databases">
        <authorList>
            <person name="Kikuchi T."/>
        </authorList>
    </citation>
    <scope>NUCLEOTIDE SEQUENCE</scope>
    <source>
        <strain evidence="8">PS1010</strain>
    </source>
</reference>
<comment type="subcellular location">
    <subcellularLocation>
        <location evidence="1">Nucleus</location>
    </subcellularLocation>
</comment>
<comment type="caution">
    <text evidence="8">The sequence shown here is derived from an EMBL/GenBank/DDBJ whole genome shotgun (WGS) entry which is preliminary data.</text>
</comment>
<feature type="region of interest" description="Disordered" evidence="7">
    <location>
        <begin position="1"/>
        <end position="71"/>
    </location>
</feature>
<dbReference type="GO" id="GO:0071004">
    <property type="term" value="C:U2-type prespliceosome"/>
    <property type="evidence" value="ECO:0007669"/>
    <property type="project" value="TreeGrafter"/>
</dbReference>
<evidence type="ECO:0000256" key="3">
    <source>
        <dbReference type="ARBA" id="ARBA00022737"/>
    </source>
</evidence>
<proteinExistence type="inferred from homology"/>
<dbReference type="Pfam" id="PF23240">
    <property type="entry name" value="HAT_PRP39_N"/>
    <property type="match status" value="1"/>
</dbReference>
<dbReference type="Proteomes" id="UP001152747">
    <property type="component" value="Unassembled WGS sequence"/>
</dbReference>
<evidence type="ECO:0000313" key="9">
    <source>
        <dbReference type="Proteomes" id="UP001152747"/>
    </source>
</evidence>
<dbReference type="GO" id="GO:0000395">
    <property type="term" value="P:mRNA 5'-splice site recognition"/>
    <property type="evidence" value="ECO:0007669"/>
    <property type="project" value="TreeGrafter"/>
</dbReference>
<dbReference type="GO" id="GO:0030627">
    <property type="term" value="F:pre-mRNA 5'-splice site binding"/>
    <property type="evidence" value="ECO:0007669"/>
    <property type="project" value="TreeGrafter"/>
</dbReference>
<dbReference type="GO" id="GO:0000243">
    <property type="term" value="C:commitment complex"/>
    <property type="evidence" value="ECO:0007669"/>
    <property type="project" value="TreeGrafter"/>
</dbReference>
<dbReference type="SMART" id="SM00386">
    <property type="entry name" value="HAT"/>
    <property type="match status" value="6"/>
</dbReference>
<evidence type="ECO:0000313" key="8">
    <source>
        <dbReference type="EMBL" id="CAI5452058.1"/>
    </source>
</evidence>
<organism evidence="8 9">
    <name type="scientific">Caenorhabditis angaria</name>
    <dbReference type="NCBI Taxonomy" id="860376"/>
    <lineage>
        <taxon>Eukaryota</taxon>
        <taxon>Metazoa</taxon>
        <taxon>Ecdysozoa</taxon>
        <taxon>Nematoda</taxon>
        <taxon>Chromadorea</taxon>
        <taxon>Rhabditida</taxon>
        <taxon>Rhabditina</taxon>
        <taxon>Rhabditomorpha</taxon>
        <taxon>Rhabditoidea</taxon>
        <taxon>Rhabditidae</taxon>
        <taxon>Peloderinae</taxon>
        <taxon>Caenorhabditis</taxon>
    </lineage>
</organism>
<feature type="compositionally biased region" description="Basic and acidic residues" evidence="7">
    <location>
        <begin position="1"/>
        <end position="36"/>
    </location>
</feature>
<dbReference type="OrthoDB" id="10265668at2759"/>
<evidence type="ECO:0000256" key="2">
    <source>
        <dbReference type="ARBA" id="ARBA00022664"/>
    </source>
</evidence>
<accession>A0A9P1ITX3</accession>
<keyword evidence="4" id="KW-0508">mRNA splicing</keyword>
<keyword evidence="3" id="KW-0677">Repeat</keyword>
<evidence type="ECO:0000256" key="5">
    <source>
        <dbReference type="ARBA" id="ARBA00023242"/>
    </source>
</evidence>
<dbReference type="InterPro" id="IPR011990">
    <property type="entry name" value="TPR-like_helical_dom_sf"/>
</dbReference>
<dbReference type="Pfam" id="PF23241">
    <property type="entry name" value="HAT_PRP39_C"/>
    <property type="match status" value="1"/>
</dbReference>
<dbReference type="AlphaFoldDB" id="A0A9P1ITX3"/>
<sequence length="721" mass="85007">MGRDDSSDSDDYRSDRDRDRKDSRRRRDDRHRDDRRRSRSRSSSPRHRRGRESTTTTTSRRKNDDRSGRYGSYKDVVLRPTVAVHFGQPAIDVADFDNGVMMLTKAEQSGDLEFAREKFDSFLARYPYCYGFWTKYAEYEKKYGSMADSKEVWERGIITIPLSIDLWLGYIAQMKTVPDFPSDRIRELYERALEIAGLEYQSDRLWLDAIGFERSEYIHLMCTGNREANCRKIGNLFDRLLSTPTMHAATHLERYTAYINTIEPNMLLSIEEYQDIFDLARRDIQKDTSELVHQVQQTYIVKSLPPNNQLSIVGERDETTFEVTVNLMEHDPELLNAMRAEIVTRRRKIWENNMKKCEKRALFEANIKRPYFHVKPLDNPQLFNWFAYLDFEISEGDEDRIRILFERSLIACSLYEEFWIKYAKWLWKTSKSKSSVREIYKRAKVHIRNSLNLTLNESAFEENLENYQDALQILSDFRHHFPGYVLLEMRYIGVLRRKAEKEGNGFETVLNQFEKLIAESKKLPNLYSFYSLKFARFHQKVRKDARVAQKILKRAIEADPRNLQLYTQLIDVSYTSEDMNENDVIDAFDSALESQLRLEDKIRFSQRKLDFLEELGTDVWTIEEHRDYHYHLLSQLPDNVTIRTRFVNDPSRISFAPPIPQQMPPMGWQPQMAPPMNMMPPMMPMQAPPPVFMPQQPIQPQVHLTLVEPVVQSDGSGTPME</sequence>
<evidence type="ECO:0000256" key="7">
    <source>
        <dbReference type="SAM" id="MobiDB-lite"/>
    </source>
</evidence>
<dbReference type="EMBL" id="CANHGI010000005">
    <property type="protein sequence ID" value="CAI5452058.1"/>
    <property type="molecule type" value="Genomic_DNA"/>
</dbReference>
<evidence type="ECO:0000256" key="1">
    <source>
        <dbReference type="ARBA" id="ARBA00004123"/>
    </source>
</evidence>
<dbReference type="PANTHER" id="PTHR17204:SF5">
    <property type="entry name" value="PRE-MRNA-PROCESSING FACTOR 39"/>
    <property type="match status" value="1"/>
</dbReference>